<organism evidence="3 4">
    <name type="scientific">Loktanella gaetbuli</name>
    <dbReference type="NCBI Taxonomy" id="2881335"/>
    <lineage>
        <taxon>Bacteria</taxon>
        <taxon>Pseudomonadati</taxon>
        <taxon>Pseudomonadota</taxon>
        <taxon>Alphaproteobacteria</taxon>
        <taxon>Rhodobacterales</taxon>
        <taxon>Roseobacteraceae</taxon>
        <taxon>Loktanella</taxon>
    </lineage>
</organism>
<evidence type="ECO:0000259" key="2">
    <source>
        <dbReference type="Pfam" id="PF01266"/>
    </source>
</evidence>
<feature type="domain" description="FAD dependent oxidoreductase" evidence="2">
    <location>
        <begin position="33"/>
        <end position="391"/>
    </location>
</feature>
<dbReference type="Pfam" id="PF01266">
    <property type="entry name" value="DAO"/>
    <property type="match status" value="1"/>
</dbReference>
<reference evidence="3" key="1">
    <citation type="submission" date="2021-10" db="EMBL/GenBank/DDBJ databases">
        <title>Loktanella gaetbuli sp. nov., isolated from a tidal flat.</title>
        <authorList>
            <person name="Park S."/>
            <person name="Yoon J.-H."/>
        </authorList>
    </citation>
    <scope>NUCLEOTIDE SEQUENCE</scope>
    <source>
        <strain evidence="3">TSTF-M6</strain>
    </source>
</reference>
<evidence type="ECO:0000313" key="4">
    <source>
        <dbReference type="Proteomes" id="UP001138961"/>
    </source>
</evidence>
<dbReference type="Gene3D" id="3.50.50.60">
    <property type="entry name" value="FAD/NAD(P)-binding domain"/>
    <property type="match status" value="1"/>
</dbReference>
<dbReference type="RefSeq" id="WP_226748836.1">
    <property type="nucleotide sequence ID" value="NZ_JAJATZ010000007.1"/>
</dbReference>
<dbReference type="InterPro" id="IPR006076">
    <property type="entry name" value="FAD-dep_OxRdtase"/>
</dbReference>
<evidence type="ECO:0000256" key="1">
    <source>
        <dbReference type="ARBA" id="ARBA00023002"/>
    </source>
</evidence>
<keyword evidence="1" id="KW-0560">Oxidoreductase</keyword>
<dbReference type="SUPFAM" id="SSF51905">
    <property type="entry name" value="FAD/NAD(P)-binding domain"/>
    <property type="match status" value="1"/>
</dbReference>
<proteinExistence type="predicted"/>
<dbReference type="Gene3D" id="3.30.9.10">
    <property type="entry name" value="D-Amino Acid Oxidase, subunit A, domain 2"/>
    <property type="match status" value="1"/>
</dbReference>
<name>A0ABS8BWZ2_9RHOB</name>
<gene>
    <name evidence="3" type="ORF">LGQ03_13570</name>
</gene>
<dbReference type="EMBL" id="JAJATZ010000007">
    <property type="protein sequence ID" value="MCB5200272.1"/>
    <property type="molecule type" value="Genomic_DNA"/>
</dbReference>
<protein>
    <submittedName>
        <fullName evidence="3">FAD-binding oxidoreductase</fullName>
    </submittedName>
</protein>
<dbReference type="PANTHER" id="PTHR13847">
    <property type="entry name" value="SARCOSINE DEHYDROGENASE-RELATED"/>
    <property type="match status" value="1"/>
</dbReference>
<keyword evidence="4" id="KW-1185">Reference proteome</keyword>
<accession>A0ABS8BWZ2</accession>
<sequence>MTALSDVTFYPFWLDDGQAPDSCPNLIGPAETDLLIVGGGFTGLWAAIIAKQRDPQRDVMVIEAGKVAHGASGRPGGIVSTSVIHGLGNAKRVFPGDMDVLERLGVENLDAWRDTIEGYGIDADLEWGGEMTVAVDPAHLPDLKEEYALHQQHGHDAVMLDRAATQAQVASPLFEGAIWSRQRTGTVQPAKLAWGLKAIALTLGVRIHEHTPMLSVTDLGAQLRITTHDGRIDARRVLFATNAWGAGHKNIKRYVVAMRDRVLATEPLTPEQMDRIGWSNRQGIYDTRTQLNYMRLTRDNRIVYGGRIGYYFNDATDPAGDRQPQVYERLAGYFAQTFPQLGDVKFSHAWSGPIDLTTRMAVHLQPYYGGKGIYAGGYSGFGVTGSRFGARLGLEALDRTGSPDLDLALASTLPGSIPREPFRWLGAALTMHALNEVDTKGGWRKAWLNLVHRLGFPL</sequence>
<evidence type="ECO:0000313" key="3">
    <source>
        <dbReference type="EMBL" id="MCB5200272.1"/>
    </source>
</evidence>
<dbReference type="InterPro" id="IPR036188">
    <property type="entry name" value="FAD/NAD-bd_sf"/>
</dbReference>
<comment type="caution">
    <text evidence="3">The sequence shown here is derived from an EMBL/GenBank/DDBJ whole genome shotgun (WGS) entry which is preliminary data.</text>
</comment>
<dbReference type="PANTHER" id="PTHR13847:SF281">
    <property type="entry name" value="FAD DEPENDENT OXIDOREDUCTASE DOMAIN-CONTAINING PROTEIN"/>
    <property type="match status" value="1"/>
</dbReference>
<dbReference type="Proteomes" id="UP001138961">
    <property type="component" value="Unassembled WGS sequence"/>
</dbReference>